<proteinExistence type="predicted"/>
<dbReference type="EMBL" id="CP076668">
    <property type="protein sequence ID" value="QWU81224.1"/>
    <property type="molecule type" value="Genomic_DNA"/>
</dbReference>
<keyword evidence="2" id="KW-1185">Reference proteome</keyword>
<evidence type="ECO:0008006" key="3">
    <source>
        <dbReference type="Google" id="ProtNLM"/>
    </source>
</evidence>
<name>A0ABX8HLA0_9PSED</name>
<dbReference type="Proteomes" id="UP000683401">
    <property type="component" value="Chromosome"/>
</dbReference>
<sequence>MACYIIRSVSTISVVVTLTLFTGLSYSVAQGADADGQLVILNKKNPDDTYPNNCSIPFVTSTINFQDNSLGCVNDDAYAFRLENVPSATFFSFYDSPACTESGNFSYRFKTIKQPTDMALGLDIEEAGKKQVGSVVVPGVMLISSSTSGQVGGKLSCVKIERSAVPTP</sequence>
<protein>
    <recommendedName>
        <fullName evidence="3">Lipoprotein</fullName>
    </recommendedName>
</protein>
<dbReference type="RefSeq" id="WP_216703401.1">
    <property type="nucleotide sequence ID" value="NZ_CP076668.1"/>
</dbReference>
<reference evidence="2" key="1">
    <citation type="submission" date="2021-06" db="EMBL/GenBank/DDBJ databases">
        <title>Identification of Pseudomonas cichorii causing bacterial leaf black spot of flue-cured tobacco, a new disease in China.</title>
        <authorList>
            <person name="Lu C.-H."/>
        </authorList>
    </citation>
    <scope>NUCLEOTIDE SEQUENCE [LARGE SCALE GENOMIC DNA]</scope>
    <source>
        <strain evidence="2">LJ2</strain>
    </source>
</reference>
<evidence type="ECO:0000313" key="1">
    <source>
        <dbReference type="EMBL" id="QWU81224.1"/>
    </source>
</evidence>
<gene>
    <name evidence="1" type="ORF">KQP88_14205</name>
</gene>
<evidence type="ECO:0000313" key="2">
    <source>
        <dbReference type="Proteomes" id="UP000683401"/>
    </source>
</evidence>
<accession>A0ABX8HLA0</accession>
<organism evidence="1 2">
    <name type="scientific">Pseudomonas lijiangensis</name>
    <dbReference type="NCBI Taxonomy" id="2995658"/>
    <lineage>
        <taxon>Bacteria</taxon>
        <taxon>Pseudomonadati</taxon>
        <taxon>Pseudomonadota</taxon>
        <taxon>Gammaproteobacteria</taxon>
        <taxon>Pseudomonadales</taxon>
        <taxon>Pseudomonadaceae</taxon>
        <taxon>Pseudomonas</taxon>
    </lineage>
</organism>